<name>A0A919ETE8_STRFL</name>
<feature type="compositionally biased region" description="Low complexity" evidence="1">
    <location>
        <begin position="139"/>
        <end position="164"/>
    </location>
</feature>
<feature type="region of interest" description="Disordered" evidence="1">
    <location>
        <begin position="187"/>
        <end position="227"/>
    </location>
</feature>
<reference evidence="2" key="2">
    <citation type="submission" date="2020-09" db="EMBL/GenBank/DDBJ databases">
        <authorList>
            <person name="Sun Q."/>
            <person name="Ohkuma M."/>
        </authorList>
    </citation>
    <scope>NUCLEOTIDE SEQUENCE</scope>
    <source>
        <strain evidence="2">JCM 4122</strain>
    </source>
</reference>
<gene>
    <name evidence="2" type="ORF">GCM10017667_70190</name>
</gene>
<accession>A0A919ETE8</accession>
<dbReference type="AlphaFoldDB" id="A0A919ETE8"/>
<dbReference type="EMBL" id="BNBE01000004">
    <property type="protein sequence ID" value="GHG24447.1"/>
    <property type="molecule type" value="Genomic_DNA"/>
</dbReference>
<evidence type="ECO:0000313" key="2">
    <source>
        <dbReference type="EMBL" id="GHG24447.1"/>
    </source>
</evidence>
<feature type="compositionally biased region" description="Gly residues" evidence="1">
    <location>
        <begin position="218"/>
        <end position="227"/>
    </location>
</feature>
<reference evidence="2" key="1">
    <citation type="journal article" date="2014" name="Int. J. Syst. Evol. Microbiol.">
        <title>Complete genome sequence of Corynebacterium casei LMG S-19264T (=DSM 44701T), isolated from a smear-ripened cheese.</title>
        <authorList>
            <consortium name="US DOE Joint Genome Institute (JGI-PGF)"/>
            <person name="Walter F."/>
            <person name="Albersmeier A."/>
            <person name="Kalinowski J."/>
            <person name="Ruckert C."/>
        </authorList>
    </citation>
    <scope>NUCLEOTIDE SEQUENCE</scope>
    <source>
        <strain evidence="2">JCM 4122</strain>
    </source>
</reference>
<organism evidence="2 3">
    <name type="scientific">Streptomyces filamentosus</name>
    <name type="common">Streptomyces roseosporus</name>
    <dbReference type="NCBI Taxonomy" id="67294"/>
    <lineage>
        <taxon>Bacteria</taxon>
        <taxon>Bacillati</taxon>
        <taxon>Actinomycetota</taxon>
        <taxon>Actinomycetes</taxon>
        <taxon>Kitasatosporales</taxon>
        <taxon>Streptomycetaceae</taxon>
        <taxon>Streptomyces</taxon>
    </lineage>
</organism>
<sequence length="307" mass="31417">MLHRLTGAPTWKTRSDDAFTFARSMISDDRNHLWTGTGPDGVTVDEKAVPEDVQVWSHLDAYDPEAPLDSPYARTVDWAADRMAATDGPFTGVSFSTVDTSGVWFEGTAHLLAACKARNSSGDAAAAKTLTDTLEKARAQAPTPAARASSPPRTTASTPDRATAPTPPCTPVPPWYLLAALGKNPLPALNPHPRPRFRREAGTGSSRGAGPFPEGDGLDGAGAGGFADQGPVLGLPAGEDGAEAVVVLGEDVRGEEGALPGPDADAGVDGEGGGGGIGWRRGGGGAHRAVSLLCAVGLARRGAGLTR</sequence>
<feature type="region of interest" description="Disordered" evidence="1">
    <location>
        <begin position="135"/>
        <end position="169"/>
    </location>
</feature>
<proteinExistence type="predicted"/>
<dbReference type="Proteomes" id="UP000632849">
    <property type="component" value="Unassembled WGS sequence"/>
</dbReference>
<comment type="caution">
    <text evidence="2">The sequence shown here is derived from an EMBL/GenBank/DDBJ whole genome shotgun (WGS) entry which is preliminary data.</text>
</comment>
<evidence type="ECO:0000313" key="3">
    <source>
        <dbReference type="Proteomes" id="UP000632849"/>
    </source>
</evidence>
<keyword evidence="3" id="KW-1185">Reference proteome</keyword>
<protein>
    <submittedName>
        <fullName evidence="2">Uncharacterized protein</fullName>
    </submittedName>
</protein>
<evidence type="ECO:0000256" key="1">
    <source>
        <dbReference type="SAM" id="MobiDB-lite"/>
    </source>
</evidence>